<evidence type="ECO:0000313" key="10">
    <source>
        <dbReference type="EMBL" id="QCI86664.1"/>
    </source>
</evidence>
<dbReference type="GO" id="GO:0015190">
    <property type="term" value="F:L-leucine transmembrane transporter activity"/>
    <property type="evidence" value="ECO:0007669"/>
    <property type="project" value="TreeGrafter"/>
</dbReference>
<dbReference type="Pfam" id="PF05525">
    <property type="entry name" value="Branch_AA_trans"/>
    <property type="match status" value="1"/>
</dbReference>
<evidence type="ECO:0000313" key="11">
    <source>
        <dbReference type="Proteomes" id="UP000298615"/>
    </source>
</evidence>
<evidence type="ECO:0000256" key="8">
    <source>
        <dbReference type="ARBA" id="ARBA00023136"/>
    </source>
</evidence>
<evidence type="ECO:0000256" key="3">
    <source>
        <dbReference type="ARBA" id="ARBA00022448"/>
    </source>
</evidence>
<evidence type="ECO:0000256" key="5">
    <source>
        <dbReference type="ARBA" id="ARBA00022692"/>
    </source>
</evidence>
<feature type="transmembrane region" description="Helical" evidence="9">
    <location>
        <begin position="41"/>
        <end position="61"/>
    </location>
</feature>
<comment type="function">
    <text evidence="9">Component of the transport system for branched-chain amino acids.</text>
</comment>
<evidence type="ECO:0000256" key="4">
    <source>
        <dbReference type="ARBA" id="ARBA00022475"/>
    </source>
</evidence>
<feature type="transmembrane region" description="Helical" evidence="9">
    <location>
        <begin position="284"/>
        <end position="309"/>
    </location>
</feature>
<dbReference type="GO" id="GO:0015818">
    <property type="term" value="P:isoleucine transport"/>
    <property type="evidence" value="ECO:0007669"/>
    <property type="project" value="TreeGrafter"/>
</dbReference>
<feature type="transmembrane region" description="Helical" evidence="9">
    <location>
        <begin position="228"/>
        <end position="249"/>
    </location>
</feature>
<dbReference type="InterPro" id="IPR004685">
    <property type="entry name" value="Brnchd-chn_aa_trnsp_Livcs"/>
</dbReference>
<dbReference type="NCBIfam" id="TIGR00796">
    <property type="entry name" value="livcs"/>
    <property type="match status" value="1"/>
</dbReference>
<dbReference type="Proteomes" id="UP000298615">
    <property type="component" value="Chromosome"/>
</dbReference>
<evidence type="ECO:0000256" key="9">
    <source>
        <dbReference type="RuleBase" id="RU362122"/>
    </source>
</evidence>
<evidence type="ECO:0000256" key="2">
    <source>
        <dbReference type="ARBA" id="ARBA00008540"/>
    </source>
</evidence>
<feature type="transmembrane region" description="Helical" evidence="9">
    <location>
        <begin position="321"/>
        <end position="341"/>
    </location>
</feature>
<keyword evidence="5 9" id="KW-0812">Transmembrane</keyword>
<dbReference type="GO" id="GO:0015820">
    <property type="term" value="P:L-leucine transport"/>
    <property type="evidence" value="ECO:0007669"/>
    <property type="project" value="TreeGrafter"/>
</dbReference>
<dbReference type="GO" id="GO:0005886">
    <property type="term" value="C:plasma membrane"/>
    <property type="evidence" value="ECO:0007669"/>
    <property type="project" value="UniProtKB-SubCell"/>
</dbReference>
<keyword evidence="4" id="KW-1003">Cell membrane</keyword>
<dbReference type="KEGG" id="vao:FA707_06630"/>
<evidence type="ECO:0000256" key="7">
    <source>
        <dbReference type="ARBA" id="ARBA00022989"/>
    </source>
</evidence>
<keyword evidence="11" id="KW-1185">Reference proteome</keyword>
<dbReference type="PANTHER" id="PTHR30588">
    <property type="entry name" value="BRANCHED-CHAIN AMINO ACID TRANSPORT SYSTEM 2 CARRIER PROTEIN"/>
    <property type="match status" value="1"/>
</dbReference>
<feature type="transmembrane region" description="Helical" evidence="9">
    <location>
        <begin position="159"/>
        <end position="178"/>
    </location>
</feature>
<feature type="transmembrane region" description="Helical" evidence="9">
    <location>
        <begin position="198"/>
        <end position="216"/>
    </location>
</feature>
<dbReference type="AlphaFoldDB" id="A0A4D7CTZ6"/>
<dbReference type="GO" id="GO:0015188">
    <property type="term" value="F:L-isoleucine transmembrane transporter activity"/>
    <property type="evidence" value="ECO:0007669"/>
    <property type="project" value="TreeGrafter"/>
</dbReference>
<evidence type="ECO:0000256" key="1">
    <source>
        <dbReference type="ARBA" id="ARBA00004651"/>
    </source>
</evidence>
<proteinExistence type="inferred from homology"/>
<feature type="transmembrane region" description="Helical" evidence="9">
    <location>
        <begin position="9"/>
        <end position="29"/>
    </location>
</feature>
<name>A0A4D7CTZ6_9ENTE</name>
<keyword evidence="8 9" id="KW-0472">Membrane</keyword>
<reference evidence="10 11" key="1">
    <citation type="submission" date="2019-04" db="EMBL/GenBank/DDBJ databases">
        <title>Vagococcus sp. nov., isolated from faeces of yaks (Bos grunniens).</title>
        <authorList>
            <person name="Ge Y."/>
        </authorList>
    </citation>
    <scope>NUCLEOTIDE SEQUENCE [LARGE SCALE GENOMIC DNA]</scope>
    <source>
        <strain evidence="10 11">MN-17</strain>
    </source>
</reference>
<protein>
    <recommendedName>
        <fullName evidence="9">Branched-chain amino acid transport system carrier protein</fullName>
    </recommendedName>
</protein>
<keyword evidence="3 9" id="KW-0813">Transport</keyword>
<feature type="transmembrane region" description="Helical" evidence="9">
    <location>
        <begin position="377"/>
        <end position="399"/>
    </location>
</feature>
<accession>A0A4D7CTZ6</accession>
<dbReference type="RefSeq" id="WP_136953495.1">
    <property type="nucleotide sequence ID" value="NZ_CP039712.1"/>
</dbReference>
<feature type="transmembrane region" description="Helical" evidence="9">
    <location>
        <begin position="347"/>
        <end position="365"/>
    </location>
</feature>
<dbReference type="GO" id="GO:0005304">
    <property type="term" value="F:L-valine transmembrane transporter activity"/>
    <property type="evidence" value="ECO:0007669"/>
    <property type="project" value="TreeGrafter"/>
</dbReference>
<dbReference type="PANTHER" id="PTHR30588:SF0">
    <property type="entry name" value="BRANCHED-CHAIN AMINO ACID PERMEASE BRNQ"/>
    <property type="match status" value="1"/>
</dbReference>
<comment type="subcellular location">
    <subcellularLocation>
        <location evidence="1 9">Cell membrane</location>
        <topology evidence="1 9">Multi-pass membrane protein</topology>
    </subcellularLocation>
</comment>
<feature type="transmembrane region" description="Helical" evidence="9">
    <location>
        <begin position="411"/>
        <end position="433"/>
    </location>
</feature>
<sequence length="448" mass="48678">MSKKVPTSYVFILGLMLFAMYFGAGNLIFPAIIGQESGSNIVTAMIGFFLTGVGLPLLSFLAMVATGKNNIQELAGRVKPWFGVLFSVVLYLSIGPFFAIPRAGTVAFEIGIKPFDFGISESMTLLIFTLIFFAIACLLALFPAKVVDIVGKYLTPLKITLIGILVVVAIAFPMGDIYEPQGDFVSKAFVNGFKEGYLTLDAMASFAFGIIIINAVNEKGATDKKHVMAACTKAIVIAATLLVIMYSALSYMSATSVSKIGYMDNGGEVLAKVSNYYFGVYGNVLLGLMISVACMTTCVGLLSSCAQYFNRLYPKISYQKYVIGMTLFSILVANMGLTSLIKFSEPMLNAIYPLAISLVFLLLFNKWFNGNQRVYQLVILFTFCVSIFDGFDTAGINVLNISSILAKYLPLYSIGLGWIVPAITGAVIGIIWAKIEKKNHPELVIEYS</sequence>
<comment type="similarity">
    <text evidence="2 9">Belongs to the branched chain amino acid transporter family.</text>
</comment>
<dbReference type="OrthoDB" id="9783920at2"/>
<dbReference type="EMBL" id="CP039712">
    <property type="protein sequence ID" value="QCI86664.1"/>
    <property type="molecule type" value="Genomic_DNA"/>
</dbReference>
<evidence type="ECO:0000256" key="6">
    <source>
        <dbReference type="ARBA" id="ARBA00022970"/>
    </source>
</evidence>
<feature type="transmembrane region" description="Helical" evidence="9">
    <location>
        <begin position="81"/>
        <end position="103"/>
    </location>
</feature>
<keyword evidence="7 9" id="KW-1133">Transmembrane helix</keyword>
<feature type="transmembrane region" description="Helical" evidence="9">
    <location>
        <begin position="123"/>
        <end position="147"/>
    </location>
</feature>
<keyword evidence="6 9" id="KW-0029">Amino-acid transport</keyword>
<organism evidence="10 11">
    <name type="scientific">Vagococcus zengguangii</name>
    <dbReference type="NCBI Taxonomy" id="2571750"/>
    <lineage>
        <taxon>Bacteria</taxon>
        <taxon>Bacillati</taxon>
        <taxon>Bacillota</taxon>
        <taxon>Bacilli</taxon>
        <taxon>Lactobacillales</taxon>
        <taxon>Enterococcaceae</taxon>
        <taxon>Vagococcus</taxon>
    </lineage>
</organism>
<gene>
    <name evidence="10" type="primary">brnQ</name>
    <name evidence="10" type="ORF">FA707_06630</name>
</gene>